<evidence type="ECO:0000256" key="3">
    <source>
        <dbReference type="ARBA" id="ARBA00022989"/>
    </source>
</evidence>
<feature type="transmembrane region" description="Helical" evidence="5">
    <location>
        <begin position="44"/>
        <end position="64"/>
    </location>
</feature>
<evidence type="ECO:0000256" key="2">
    <source>
        <dbReference type="ARBA" id="ARBA00022692"/>
    </source>
</evidence>
<evidence type="ECO:0000256" key="4">
    <source>
        <dbReference type="ARBA" id="ARBA00023136"/>
    </source>
</evidence>
<evidence type="ECO:0000313" key="6">
    <source>
        <dbReference type="EMBL" id="ORY01475.1"/>
    </source>
</evidence>
<dbReference type="OrthoDB" id="2279611at2759"/>
<dbReference type="InterPro" id="IPR018499">
    <property type="entry name" value="Tetraspanin/Peripherin"/>
</dbReference>
<dbReference type="InParanoid" id="A0A1Y1YV76"/>
<evidence type="ECO:0000256" key="1">
    <source>
        <dbReference type="ARBA" id="ARBA00004141"/>
    </source>
</evidence>
<proteinExistence type="predicted"/>
<protein>
    <recommendedName>
        <fullName evidence="8">Tetraspanin</fullName>
    </recommendedName>
</protein>
<sequence>MKFTLFLCIALFVATGGVLGGFGYYFYITPLKRRMIVITTEMIYAGLALGGFIVLTGLIGLLGFLSPLKRRGLLTFFIWLITVVLFAQLALGGLMWFNSLNIRGSYAEKWRSWSPTLRAVFQETDRCCGYYSEIDSPALSPLCEMQLTGLPGCVDAIHVFTQNYLQHTYTILFSFTAIDFITILATLVVIQASKDQKRHEVSKRYSQISELTQISRLNLAYLQNLKEELKSIHYV</sequence>
<name>A0A1Y1YV76_9FUNG</name>
<evidence type="ECO:0000313" key="7">
    <source>
        <dbReference type="Proteomes" id="UP000193498"/>
    </source>
</evidence>
<dbReference type="Proteomes" id="UP000193498">
    <property type="component" value="Unassembled WGS sequence"/>
</dbReference>
<comment type="subcellular location">
    <subcellularLocation>
        <location evidence="1">Membrane</location>
        <topology evidence="1">Multi-pass membrane protein</topology>
    </subcellularLocation>
</comment>
<accession>A0A1Y1YV76</accession>
<reference evidence="6 7" key="1">
    <citation type="submission" date="2016-07" db="EMBL/GenBank/DDBJ databases">
        <title>Pervasive Adenine N6-methylation of Active Genes in Fungi.</title>
        <authorList>
            <consortium name="DOE Joint Genome Institute"/>
            <person name="Mondo S.J."/>
            <person name="Dannebaum R.O."/>
            <person name="Kuo R.C."/>
            <person name="Labutti K."/>
            <person name="Haridas S."/>
            <person name="Kuo A."/>
            <person name="Salamov A."/>
            <person name="Ahrendt S.R."/>
            <person name="Lipzen A."/>
            <person name="Sullivan W."/>
            <person name="Andreopoulos W.B."/>
            <person name="Clum A."/>
            <person name="Lindquist E."/>
            <person name="Daum C."/>
            <person name="Ramamoorthy G.K."/>
            <person name="Gryganskyi A."/>
            <person name="Culley D."/>
            <person name="Magnuson J.K."/>
            <person name="James T.Y."/>
            <person name="O'Malley M.A."/>
            <person name="Stajich J.E."/>
            <person name="Spatafora J.W."/>
            <person name="Visel A."/>
            <person name="Grigoriev I.V."/>
        </authorList>
    </citation>
    <scope>NUCLEOTIDE SEQUENCE [LARGE SCALE GENOMIC DNA]</scope>
    <source>
        <strain evidence="6 7">CBS 931.73</strain>
    </source>
</reference>
<keyword evidence="3 5" id="KW-1133">Transmembrane helix</keyword>
<dbReference type="STRING" id="1314790.A0A1Y1YV76"/>
<dbReference type="AlphaFoldDB" id="A0A1Y1YV76"/>
<comment type="caution">
    <text evidence="6">The sequence shown here is derived from an EMBL/GenBank/DDBJ whole genome shotgun (WGS) entry which is preliminary data.</text>
</comment>
<evidence type="ECO:0008006" key="8">
    <source>
        <dbReference type="Google" id="ProtNLM"/>
    </source>
</evidence>
<keyword evidence="4 5" id="KW-0472">Membrane</keyword>
<feature type="transmembrane region" description="Helical" evidence="5">
    <location>
        <begin position="76"/>
        <end position="97"/>
    </location>
</feature>
<feature type="transmembrane region" description="Helical" evidence="5">
    <location>
        <begin position="169"/>
        <end position="190"/>
    </location>
</feature>
<gene>
    <name evidence="6" type="ORF">K493DRAFT_312429</name>
</gene>
<dbReference type="GO" id="GO:0016020">
    <property type="term" value="C:membrane"/>
    <property type="evidence" value="ECO:0007669"/>
    <property type="project" value="UniProtKB-SubCell"/>
</dbReference>
<evidence type="ECO:0000256" key="5">
    <source>
        <dbReference type="SAM" id="Phobius"/>
    </source>
</evidence>
<dbReference type="Pfam" id="PF00335">
    <property type="entry name" value="Tetraspanin"/>
    <property type="match status" value="1"/>
</dbReference>
<organism evidence="6 7">
    <name type="scientific">Basidiobolus meristosporus CBS 931.73</name>
    <dbReference type="NCBI Taxonomy" id="1314790"/>
    <lineage>
        <taxon>Eukaryota</taxon>
        <taxon>Fungi</taxon>
        <taxon>Fungi incertae sedis</taxon>
        <taxon>Zoopagomycota</taxon>
        <taxon>Entomophthoromycotina</taxon>
        <taxon>Basidiobolomycetes</taxon>
        <taxon>Basidiobolales</taxon>
        <taxon>Basidiobolaceae</taxon>
        <taxon>Basidiobolus</taxon>
    </lineage>
</organism>
<keyword evidence="2 5" id="KW-0812">Transmembrane</keyword>
<dbReference type="EMBL" id="MCFE01000069">
    <property type="protein sequence ID" value="ORY01475.1"/>
    <property type="molecule type" value="Genomic_DNA"/>
</dbReference>
<keyword evidence="7" id="KW-1185">Reference proteome</keyword>